<reference evidence="3" key="1">
    <citation type="journal article" date="2020" name="bioRxiv">
        <title>Genomic and phenotypic heterogeneity of clinical isolates of the human pathogens Aspergillus fumigatus, Aspergillus lentulus and Aspergillus fumigatiaffinis.</title>
        <authorList>
            <person name="dos Santos R.A.C."/>
            <person name="Steenwyk J.L."/>
            <person name="Rivero-Menendez O."/>
            <person name="Mead M.E."/>
            <person name="Silva L.P."/>
            <person name="Bastos R.W."/>
            <person name="Alastruey-Izquierdo A."/>
            <person name="Goldman G.H."/>
            <person name="Rokas A."/>
        </authorList>
    </citation>
    <scope>NUCLEOTIDE SEQUENCE</scope>
    <source>
        <strain evidence="3">CNM-CM6805</strain>
    </source>
</reference>
<dbReference type="CDD" id="cd18186">
    <property type="entry name" value="BTB_POZ_ZBTB_KLHL-like"/>
    <property type="match status" value="1"/>
</dbReference>
<dbReference type="InterPro" id="IPR000210">
    <property type="entry name" value="BTB/POZ_dom"/>
</dbReference>
<dbReference type="SUPFAM" id="SSF54695">
    <property type="entry name" value="POZ domain"/>
    <property type="match status" value="1"/>
</dbReference>
<keyword evidence="4" id="KW-1185">Reference proteome</keyword>
<dbReference type="InterPro" id="IPR011333">
    <property type="entry name" value="SKP1/BTB/POZ_sf"/>
</dbReference>
<gene>
    <name evidence="3" type="ORF">CNMCM6805_001067</name>
</gene>
<evidence type="ECO:0000256" key="1">
    <source>
        <dbReference type="SAM" id="MobiDB-lite"/>
    </source>
</evidence>
<dbReference type="PROSITE" id="PS50097">
    <property type="entry name" value="BTB"/>
    <property type="match status" value="1"/>
</dbReference>
<proteinExistence type="predicted"/>
<dbReference type="PANTHER" id="PTHR47843:SF5">
    <property type="entry name" value="BTB_POZ DOMAIN PROTEIN"/>
    <property type="match status" value="1"/>
</dbReference>
<evidence type="ECO:0000313" key="4">
    <source>
        <dbReference type="Proteomes" id="UP000653565"/>
    </source>
</evidence>
<evidence type="ECO:0000259" key="2">
    <source>
        <dbReference type="PROSITE" id="PS50097"/>
    </source>
</evidence>
<feature type="domain" description="BTB" evidence="2">
    <location>
        <begin position="55"/>
        <end position="120"/>
    </location>
</feature>
<dbReference type="Pfam" id="PF00651">
    <property type="entry name" value="BTB"/>
    <property type="match status" value="1"/>
</dbReference>
<dbReference type="Proteomes" id="UP000653565">
    <property type="component" value="Unassembled WGS sequence"/>
</dbReference>
<reference evidence="3" key="2">
    <citation type="submission" date="2020-04" db="EMBL/GenBank/DDBJ databases">
        <authorList>
            <person name="Santos R.A.C."/>
            <person name="Steenwyk J.L."/>
            <person name="Rivero-Menendez O."/>
            <person name="Mead M.E."/>
            <person name="Silva L.P."/>
            <person name="Bastos R.W."/>
            <person name="Alastruey-Izquierdo A."/>
            <person name="Goldman G.H."/>
            <person name="Rokas A."/>
        </authorList>
    </citation>
    <scope>NUCLEOTIDE SEQUENCE</scope>
    <source>
        <strain evidence="3">CNM-CM6805</strain>
    </source>
</reference>
<dbReference type="SMART" id="SM00225">
    <property type="entry name" value="BTB"/>
    <property type="match status" value="1"/>
</dbReference>
<sequence>MVISFSRNVISDNDNTLDETNGEEDPSELEVAAETDRRNEMSSSIATLRANPKYSDFLILCGDHIFPAHKAIICSQSDFFAKVFDSHFSVGYRIASSSLASKLLTTILQEACTGRIRLPDHPLVVLLLLDYLYSSDYTFYLDYDFPTSFLAEGQSPPGDLVDRLHCCELSVHIHVFLVADRLLIRGLKYLAKEKFAEILRKASFPTVYPRAVREVYTMTSIHHRLLRDVVVDFTLDALHSHGERGHFDPNFPRHILEEFPEFAQDLTTKLVDEWVEDEKSIASDLMQIAEYFRLC</sequence>
<organism evidence="3 4">
    <name type="scientific">Aspergillus fumigatiaffinis</name>
    <dbReference type="NCBI Taxonomy" id="340414"/>
    <lineage>
        <taxon>Eukaryota</taxon>
        <taxon>Fungi</taxon>
        <taxon>Dikarya</taxon>
        <taxon>Ascomycota</taxon>
        <taxon>Pezizomycotina</taxon>
        <taxon>Eurotiomycetes</taxon>
        <taxon>Eurotiomycetidae</taxon>
        <taxon>Eurotiales</taxon>
        <taxon>Aspergillaceae</taxon>
        <taxon>Aspergillus</taxon>
        <taxon>Aspergillus subgen. Fumigati</taxon>
    </lineage>
</organism>
<name>A0A8H4GW73_9EURO</name>
<protein>
    <recommendedName>
        <fullName evidence="2">BTB domain-containing protein</fullName>
    </recommendedName>
</protein>
<dbReference type="EMBL" id="JAAAPX010000123">
    <property type="protein sequence ID" value="KAF4229886.1"/>
    <property type="molecule type" value="Genomic_DNA"/>
</dbReference>
<evidence type="ECO:0000313" key="3">
    <source>
        <dbReference type="EMBL" id="KAF4229886.1"/>
    </source>
</evidence>
<feature type="region of interest" description="Disordered" evidence="1">
    <location>
        <begin position="13"/>
        <end position="37"/>
    </location>
</feature>
<dbReference type="Gene3D" id="3.30.710.10">
    <property type="entry name" value="Potassium Channel Kv1.1, Chain A"/>
    <property type="match status" value="1"/>
</dbReference>
<accession>A0A8H4GW73</accession>
<feature type="compositionally biased region" description="Acidic residues" evidence="1">
    <location>
        <begin position="15"/>
        <end position="33"/>
    </location>
</feature>
<dbReference type="AlphaFoldDB" id="A0A8H4GW73"/>
<dbReference type="PANTHER" id="PTHR47843">
    <property type="entry name" value="BTB DOMAIN-CONTAINING PROTEIN-RELATED"/>
    <property type="match status" value="1"/>
</dbReference>
<comment type="caution">
    <text evidence="3">The sequence shown here is derived from an EMBL/GenBank/DDBJ whole genome shotgun (WGS) entry which is preliminary data.</text>
</comment>